<evidence type="ECO:0000313" key="3">
    <source>
        <dbReference type="Proteomes" id="UP000437748"/>
    </source>
</evidence>
<evidence type="ECO:0000256" key="1">
    <source>
        <dbReference type="SAM" id="SignalP"/>
    </source>
</evidence>
<gene>
    <name evidence="2" type="ORF">GCL60_04335</name>
</gene>
<reference evidence="2 3" key="1">
    <citation type="submission" date="2019-10" db="EMBL/GenBank/DDBJ databases">
        <title>New species of Slilvanegrellaceae.</title>
        <authorList>
            <person name="Pitt A."/>
            <person name="Hahn M.W."/>
        </authorList>
    </citation>
    <scope>NUCLEOTIDE SEQUENCE [LARGE SCALE GENOMIC DNA]</scope>
    <source>
        <strain evidence="2 3">SP-Ram-0.45-NSY-1</strain>
    </source>
</reference>
<sequence length="215" mass="23691">MLKKIILAFLINLICSPIFSQEYESSSSSGSENKVDFLLSGGYSQIVIAGNSYQGYNGSAKLLFPLSSSFSFGVGGKYEYATSTSGALDNPNGAINSTFNAIYAGLDFAYKLSFSFVDFQLNPYGYYGVYNYWNRDTTFSGTTISGNPNVTTNLLYGLGFSVLFKLGMFYFGPSAIYSRGYMECDSYKDTFGNSFSANTGNYEIYNYNFTIGMFL</sequence>
<protein>
    <recommendedName>
        <fullName evidence="4">Outer membrane beta-barrel protein</fullName>
    </recommendedName>
</protein>
<keyword evidence="3" id="KW-1185">Reference proteome</keyword>
<feature type="chain" id="PRO_5026952471" description="Outer membrane beta-barrel protein" evidence="1">
    <location>
        <begin position="21"/>
        <end position="215"/>
    </location>
</feature>
<dbReference type="Proteomes" id="UP000437748">
    <property type="component" value="Unassembled WGS sequence"/>
</dbReference>
<feature type="signal peptide" evidence="1">
    <location>
        <begin position="1"/>
        <end position="20"/>
    </location>
</feature>
<evidence type="ECO:0000313" key="2">
    <source>
        <dbReference type="EMBL" id="KAB8039490.1"/>
    </source>
</evidence>
<keyword evidence="1" id="KW-0732">Signal</keyword>
<name>A0A6N6VT42_9BACT</name>
<dbReference type="EMBL" id="WFLM01000002">
    <property type="protein sequence ID" value="KAB8039490.1"/>
    <property type="molecule type" value="Genomic_DNA"/>
</dbReference>
<accession>A0A6N6VT42</accession>
<organism evidence="2 3">
    <name type="scientific">Silvanigrella paludirubra</name>
    <dbReference type="NCBI Taxonomy" id="2499159"/>
    <lineage>
        <taxon>Bacteria</taxon>
        <taxon>Pseudomonadati</taxon>
        <taxon>Bdellovibrionota</taxon>
        <taxon>Oligoflexia</taxon>
        <taxon>Silvanigrellales</taxon>
        <taxon>Silvanigrellaceae</taxon>
        <taxon>Silvanigrella</taxon>
    </lineage>
</organism>
<evidence type="ECO:0008006" key="4">
    <source>
        <dbReference type="Google" id="ProtNLM"/>
    </source>
</evidence>
<dbReference type="RefSeq" id="WP_153418715.1">
    <property type="nucleotide sequence ID" value="NZ_WFLM01000002.1"/>
</dbReference>
<dbReference type="OrthoDB" id="5308242at2"/>
<dbReference type="AlphaFoldDB" id="A0A6N6VT42"/>
<comment type="caution">
    <text evidence="2">The sequence shown here is derived from an EMBL/GenBank/DDBJ whole genome shotgun (WGS) entry which is preliminary data.</text>
</comment>
<proteinExistence type="predicted"/>